<feature type="region of interest" description="Disordered" evidence="1">
    <location>
        <begin position="1"/>
        <end position="112"/>
    </location>
</feature>
<reference evidence="2 3" key="1">
    <citation type="submission" date="2016-09" db="EMBL/GenBank/DDBJ databases">
        <title>The draft genome of Dichanthelium oligosanthes: A C3 panicoid grass species.</title>
        <authorList>
            <person name="Studer A.J."/>
            <person name="Schnable J.C."/>
            <person name="Brutnell T.P."/>
        </authorList>
    </citation>
    <scope>NUCLEOTIDE SEQUENCE [LARGE SCALE GENOMIC DNA]</scope>
    <source>
        <strain evidence="3">cv. Kellogg 1175</strain>
        <tissue evidence="2">Leaf</tissue>
    </source>
</reference>
<accession>A0A1E5VFX7</accession>
<feature type="compositionally biased region" description="Low complexity" evidence="1">
    <location>
        <begin position="36"/>
        <end position="57"/>
    </location>
</feature>
<protein>
    <submittedName>
        <fullName evidence="2">Uncharacterized protein</fullName>
    </submittedName>
</protein>
<dbReference type="Proteomes" id="UP000095767">
    <property type="component" value="Unassembled WGS sequence"/>
</dbReference>
<feature type="compositionally biased region" description="Low complexity" evidence="1">
    <location>
        <begin position="84"/>
        <end position="98"/>
    </location>
</feature>
<gene>
    <name evidence="2" type="ORF">BAE44_0014948</name>
</gene>
<sequence>MVSPEQQQPASPPFAAQGPPQGTGALPRSFANLQISRGAATPPGAPPARRASASSGTHAPFPNRAQPPSPLPRMSIAAAGTTFRPAASSPSPAWAWRATSRSGVGRPARARR</sequence>
<organism evidence="2 3">
    <name type="scientific">Dichanthelium oligosanthes</name>
    <dbReference type="NCBI Taxonomy" id="888268"/>
    <lineage>
        <taxon>Eukaryota</taxon>
        <taxon>Viridiplantae</taxon>
        <taxon>Streptophyta</taxon>
        <taxon>Embryophyta</taxon>
        <taxon>Tracheophyta</taxon>
        <taxon>Spermatophyta</taxon>
        <taxon>Magnoliopsida</taxon>
        <taxon>Liliopsida</taxon>
        <taxon>Poales</taxon>
        <taxon>Poaceae</taxon>
        <taxon>PACMAD clade</taxon>
        <taxon>Panicoideae</taxon>
        <taxon>Panicodae</taxon>
        <taxon>Paniceae</taxon>
        <taxon>Dichantheliinae</taxon>
        <taxon>Dichanthelium</taxon>
    </lineage>
</organism>
<proteinExistence type="predicted"/>
<evidence type="ECO:0000313" key="3">
    <source>
        <dbReference type="Proteomes" id="UP000095767"/>
    </source>
</evidence>
<evidence type="ECO:0000256" key="1">
    <source>
        <dbReference type="SAM" id="MobiDB-lite"/>
    </source>
</evidence>
<evidence type="ECO:0000313" key="2">
    <source>
        <dbReference type="EMBL" id="OEL24030.1"/>
    </source>
</evidence>
<feature type="compositionally biased region" description="Low complexity" evidence="1">
    <location>
        <begin position="1"/>
        <end position="27"/>
    </location>
</feature>
<keyword evidence="3" id="KW-1185">Reference proteome</keyword>
<dbReference type="AlphaFoldDB" id="A0A1E5VFX7"/>
<dbReference type="EMBL" id="LWDX02040930">
    <property type="protein sequence ID" value="OEL24030.1"/>
    <property type="molecule type" value="Genomic_DNA"/>
</dbReference>
<comment type="caution">
    <text evidence="2">The sequence shown here is derived from an EMBL/GenBank/DDBJ whole genome shotgun (WGS) entry which is preliminary data.</text>
</comment>
<name>A0A1E5VFX7_9POAL</name>